<evidence type="ECO:0000313" key="8">
    <source>
        <dbReference type="Proteomes" id="UP000430670"/>
    </source>
</evidence>
<dbReference type="InterPro" id="IPR013785">
    <property type="entry name" value="Aldolase_TIM"/>
</dbReference>
<dbReference type="NCBIfam" id="TIGR04038">
    <property type="entry name" value="tatD_link_rSAM"/>
    <property type="match status" value="1"/>
</dbReference>
<accession>A0A6I3SIX7</accession>
<dbReference type="Pfam" id="PF04055">
    <property type="entry name" value="Radical_SAM"/>
    <property type="match status" value="1"/>
</dbReference>
<dbReference type="Proteomes" id="UP000430670">
    <property type="component" value="Unassembled WGS sequence"/>
</dbReference>
<dbReference type="Gene3D" id="3.20.20.70">
    <property type="entry name" value="Aldolase class I"/>
    <property type="match status" value="1"/>
</dbReference>
<evidence type="ECO:0000256" key="1">
    <source>
        <dbReference type="ARBA" id="ARBA00022485"/>
    </source>
</evidence>
<keyword evidence="3" id="KW-0479">Metal-binding</keyword>
<sequence>MITYTIDNSLYLNITNRCTCDCNFCVRNSPAGLGEYNLWLEREPTVKEVLDDIEKRDLSQCREIVFCGYGEPTIRLYDLIEISKKLKERYNLPIRVNTNGHGILIFKSDITPLLEGWIDIISISLNAKNAKEYQELCKPVYGEKAFPAVLDFAAKCKKHIPRVVLSVVDVISVKDIEACRELAQQIGVEFRVRHFGG</sequence>
<keyword evidence="5" id="KW-0411">Iron-sulfur</keyword>
<organism evidence="7 8">
    <name type="scientific">Heliobacterium mobile</name>
    <name type="common">Heliobacillus mobilis</name>
    <dbReference type="NCBI Taxonomy" id="28064"/>
    <lineage>
        <taxon>Bacteria</taxon>
        <taxon>Bacillati</taxon>
        <taxon>Bacillota</taxon>
        <taxon>Clostridia</taxon>
        <taxon>Eubacteriales</taxon>
        <taxon>Heliobacteriaceae</taxon>
        <taxon>Heliobacterium</taxon>
    </lineage>
</organism>
<dbReference type="PANTHER" id="PTHR42836">
    <property type="entry name" value="7-CARBOXY-7-DEAZAGUANINE SYNTHASE"/>
    <property type="match status" value="1"/>
</dbReference>
<gene>
    <name evidence="7" type="ORF">GJ688_07580</name>
</gene>
<evidence type="ECO:0000259" key="6">
    <source>
        <dbReference type="PROSITE" id="PS51918"/>
    </source>
</evidence>
<dbReference type="SFLD" id="SFLDS00029">
    <property type="entry name" value="Radical_SAM"/>
    <property type="match status" value="1"/>
</dbReference>
<dbReference type="CDD" id="cd01335">
    <property type="entry name" value="Radical_SAM"/>
    <property type="match status" value="1"/>
</dbReference>
<evidence type="ECO:0000256" key="5">
    <source>
        <dbReference type="ARBA" id="ARBA00023014"/>
    </source>
</evidence>
<keyword evidence="1" id="KW-0004">4Fe-4S</keyword>
<dbReference type="GO" id="GO:0051539">
    <property type="term" value="F:4 iron, 4 sulfur cluster binding"/>
    <property type="evidence" value="ECO:0007669"/>
    <property type="project" value="UniProtKB-KW"/>
</dbReference>
<dbReference type="InterPro" id="IPR058240">
    <property type="entry name" value="rSAM_sf"/>
</dbReference>
<name>A0A6I3SIX7_HELMO</name>
<dbReference type="PANTHER" id="PTHR42836:SF1">
    <property type="entry name" value="7-CARBOXY-7-DEAZAGUANINE SYNTHASE"/>
    <property type="match status" value="1"/>
</dbReference>
<feature type="domain" description="Radical SAM core" evidence="6">
    <location>
        <begin position="4"/>
        <end position="197"/>
    </location>
</feature>
<dbReference type="GO" id="GO:0046872">
    <property type="term" value="F:metal ion binding"/>
    <property type="evidence" value="ECO:0007669"/>
    <property type="project" value="UniProtKB-KW"/>
</dbReference>
<evidence type="ECO:0000256" key="2">
    <source>
        <dbReference type="ARBA" id="ARBA00022691"/>
    </source>
</evidence>
<keyword evidence="2" id="KW-0949">S-adenosyl-L-methionine</keyword>
<proteinExistence type="predicted"/>
<evidence type="ECO:0000256" key="4">
    <source>
        <dbReference type="ARBA" id="ARBA00023004"/>
    </source>
</evidence>
<keyword evidence="8" id="KW-1185">Reference proteome</keyword>
<dbReference type="EMBL" id="WNKU01000006">
    <property type="protein sequence ID" value="MTV48841.1"/>
    <property type="molecule type" value="Genomic_DNA"/>
</dbReference>
<evidence type="ECO:0000256" key="3">
    <source>
        <dbReference type="ARBA" id="ARBA00022723"/>
    </source>
</evidence>
<dbReference type="RefSeq" id="WP_170291777.1">
    <property type="nucleotide sequence ID" value="NZ_WNKU01000006.1"/>
</dbReference>
<dbReference type="AlphaFoldDB" id="A0A6I3SIX7"/>
<dbReference type="SFLD" id="SFLDG01111">
    <property type="entry name" value="Uncharacterised_Radical_SAM_Su"/>
    <property type="match status" value="1"/>
</dbReference>
<keyword evidence="4" id="KW-0408">Iron</keyword>
<dbReference type="InterPro" id="IPR007197">
    <property type="entry name" value="rSAM"/>
</dbReference>
<dbReference type="PROSITE" id="PS51918">
    <property type="entry name" value="RADICAL_SAM"/>
    <property type="match status" value="1"/>
</dbReference>
<comment type="caution">
    <text evidence="7">The sequence shown here is derived from an EMBL/GenBank/DDBJ whole genome shotgun (WGS) entry which is preliminary data.</text>
</comment>
<evidence type="ECO:0000313" key="7">
    <source>
        <dbReference type="EMBL" id="MTV48841.1"/>
    </source>
</evidence>
<protein>
    <submittedName>
        <fullName evidence="7">Radical SAM protein</fullName>
    </submittedName>
</protein>
<dbReference type="GO" id="GO:0003824">
    <property type="term" value="F:catalytic activity"/>
    <property type="evidence" value="ECO:0007669"/>
    <property type="project" value="InterPro"/>
</dbReference>
<dbReference type="InterPro" id="IPR023821">
    <property type="entry name" value="rSAM_TatD-assoc"/>
</dbReference>
<reference evidence="7 8" key="1">
    <citation type="submission" date="2019-11" db="EMBL/GenBank/DDBJ databases">
        <title>Whole-genome sequence of a the green, strictly anaerobic photosynthetic bacterium Heliobacillus mobilis DSM 6151.</title>
        <authorList>
            <person name="Kyndt J.A."/>
            <person name="Meyer T.E."/>
        </authorList>
    </citation>
    <scope>NUCLEOTIDE SEQUENCE [LARGE SCALE GENOMIC DNA]</scope>
    <source>
        <strain evidence="7 8">DSM 6151</strain>
    </source>
</reference>
<dbReference type="SUPFAM" id="SSF102114">
    <property type="entry name" value="Radical SAM enzymes"/>
    <property type="match status" value="1"/>
</dbReference>